<keyword evidence="1" id="KW-0472">Membrane</keyword>
<evidence type="ECO:0000313" key="3">
    <source>
        <dbReference type="Proteomes" id="UP000603904"/>
    </source>
</evidence>
<keyword evidence="1" id="KW-1133">Transmembrane helix</keyword>
<dbReference type="Proteomes" id="UP000603904">
    <property type="component" value="Unassembled WGS sequence"/>
</dbReference>
<accession>A0ABQ4FU37</accession>
<dbReference type="RefSeq" id="WP_204055852.1">
    <property type="nucleotide sequence ID" value="NZ_BAAAGP010000003.1"/>
</dbReference>
<protein>
    <submittedName>
        <fullName evidence="2">Uncharacterized protein</fullName>
    </submittedName>
</protein>
<evidence type="ECO:0000313" key="2">
    <source>
        <dbReference type="EMBL" id="GIH38208.1"/>
    </source>
</evidence>
<keyword evidence="3" id="KW-1185">Reference proteome</keyword>
<evidence type="ECO:0000256" key="1">
    <source>
        <dbReference type="SAM" id="Phobius"/>
    </source>
</evidence>
<name>A0ABQ4FU37_9ACTN</name>
<feature type="transmembrane region" description="Helical" evidence="1">
    <location>
        <begin position="42"/>
        <end position="62"/>
    </location>
</feature>
<organism evidence="2 3">
    <name type="scientific">Microbispora corallina</name>
    <dbReference type="NCBI Taxonomy" id="83302"/>
    <lineage>
        <taxon>Bacteria</taxon>
        <taxon>Bacillati</taxon>
        <taxon>Actinomycetota</taxon>
        <taxon>Actinomycetes</taxon>
        <taxon>Streptosporangiales</taxon>
        <taxon>Streptosporangiaceae</taxon>
        <taxon>Microbispora</taxon>
    </lineage>
</organism>
<sequence length="120" mass="12298">MSALHDDVDLGHTVAGWAGCAIALAGFATAGAALCAGRPAGIWLGAGLVVFAGLATWALHLMGWGKPSGVRPAEEWDWRVRDPMTGHRDCLACRLAGRRAAEAAEAAETAEALAPVPAGR</sequence>
<gene>
    <name evidence="2" type="ORF">Mco01_12080</name>
</gene>
<keyword evidence="1" id="KW-0812">Transmembrane</keyword>
<dbReference type="NCBIfam" id="NF041681">
    <property type="entry name" value="HGxxPAAW"/>
    <property type="match status" value="1"/>
</dbReference>
<dbReference type="EMBL" id="BOOC01000003">
    <property type="protein sequence ID" value="GIH38208.1"/>
    <property type="molecule type" value="Genomic_DNA"/>
</dbReference>
<feature type="transmembrane region" description="Helical" evidence="1">
    <location>
        <begin position="14"/>
        <end position="35"/>
    </location>
</feature>
<comment type="caution">
    <text evidence="2">The sequence shown here is derived from an EMBL/GenBank/DDBJ whole genome shotgun (WGS) entry which is preliminary data.</text>
</comment>
<reference evidence="2 3" key="1">
    <citation type="submission" date="2021-01" db="EMBL/GenBank/DDBJ databases">
        <title>Whole genome shotgun sequence of Microbispora corallina NBRC 16416.</title>
        <authorList>
            <person name="Komaki H."/>
            <person name="Tamura T."/>
        </authorList>
    </citation>
    <scope>NUCLEOTIDE SEQUENCE [LARGE SCALE GENOMIC DNA]</scope>
    <source>
        <strain evidence="2 3">NBRC 16416</strain>
    </source>
</reference>
<proteinExistence type="predicted"/>